<reference evidence="1" key="3">
    <citation type="submission" date="2025-09" db="UniProtKB">
        <authorList>
            <consortium name="Ensembl"/>
        </authorList>
    </citation>
    <scope>IDENTIFICATION</scope>
</reference>
<accession>A0AC11CZN6</accession>
<organism evidence="1">
    <name type="scientific">Ovis aries</name>
    <name type="common">Sheep</name>
    <dbReference type="NCBI Taxonomy" id="9940"/>
    <lineage>
        <taxon>Eukaryota</taxon>
        <taxon>Metazoa</taxon>
        <taxon>Chordata</taxon>
        <taxon>Craniata</taxon>
        <taxon>Vertebrata</taxon>
        <taxon>Euteleostomi</taxon>
        <taxon>Mammalia</taxon>
        <taxon>Eutheria</taxon>
        <taxon>Laurasiatheria</taxon>
        <taxon>Artiodactyla</taxon>
        <taxon>Ruminantia</taxon>
        <taxon>Pecora</taxon>
        <taxon>Bovidae</taxon>
        <taxon>Caprinae</taxon>
        <taxon>Ovis</taxon>
    </lineage>
</organism>
<protein>
    <submittedName>
        <fullName evidence="1">Uncharacterized protein</fullName>
    </submittedName>
</protein>
<sequence length="154" mass="16310">MAWTPLLLVLLSLHRKARPVLTQPASLSGSPGASARLSCTLSSGYSVGDFSLSWFQQKPGSPPWYVVRVKSSGVPDRFSGSKSGSSASLTTSVHAEDDADYCCFSWADGLEVCTVLQARAKGDKGLHPPQPRGAPGKASAPPFLEALRPWNPAE</sequence>
<dbReference type="Ensembl" id="ENSOART00020073512.1">
    <property type="protein sequence ID" value="ENSOARP00020037914.1"/>
    <property type="gene ID" value="ENSOARG00020035132.1"/>
</dbReference>
<reference evidence="1" key="1">
    <citation type="submission" date="2020-11" db="EMBL/GenBank/DDBJ databases">
        <authorList>
            <person name="Davenport K.M."/>
            <person name="Bickhart D.M."/>
            <person name="Smith T.P.L."/>
            <person name="Murdoch B.M."/>
            <person name="Rosen B.D."/>
        </authorList>
    </citation>
    <scope>NUCLEOTIDE SEQUENCE [LARGE SCALE GENOMIC DNA]</scope>
    <source>
        <strain evidence="1">OAR_USU_Benz2616</strain>
    </source>
</reference>
<evidence type="ECO:0000313" key="1">
    <source>
        <dbReference type="Ensembl" id="ENSOARP00020037914.1"/>
    </source>
</evidence>
<proteinExistence type="predicted"/>
<name>A0AC11CZN6_SHEEP</name>
<reference evidence="1" key="2">
    <citation type="submission" date="2025-08" db="UniProtKB">
        <authorList>
            <consortium name="Ensembl"/>
        </authorList>
    </citation>
    <scope>IDENTIFICATION</scope>
</reference>